<feature type="transmembrane region" description="Helical" evidence="7">
    <location>
        <begin position="271"/>
        <end position="292"/>
    </location>
</feature>
<evidence type="ECO:0000256" key="4">
    <source>
        <dbReference type="ARBA" id="ARBA00022989"/>
    </source>
</evidence>
<evidence type="ECO:0000259" key="8">
    <source>
        <dbReference type="Pfam" id="PF01529"/>
    </source>
</evidence>
<dbReference type="InterPro" id="IPR039859">
    <property type="entry name" value="PFA4/ZDH16/20/ERF2-like"/>
</dbReference>
<gene>
    <name evidence="10" type="primary">LOC106063373</name>
</gene>
<evidence type="ECO:0000256" key="2">
    <source>
        <dbReference type="ARBA" id="ARBA00022679"/>
    </source>
</evidence>
<dbReference type="GeneID" id="106063373"/>
<dbReference type="GO" id="GO:0019706">
    <property type="term" value="F:protein-cysteine S-palmitoyltransferase activity"/>
    <property type="evidence" value="ECO:0007669"/>
    <property type="project" value="UniProtKB-EC"/>
</dbReference>
<dbReference type="OrthoDB" id="302728at2759"/>
<dbReference type="RefSeq" id="XP_055871968.1">
    <property type="nucleotide sequence ID" value="XM_056015993.1"/>
</dbReference>
<reference evidence="10" key="1">
    <citation type="submission" date="2025-08" db="UniProtKB">
        <authorList>
            <consortium name="RefSeq"/>
        </authorList>
    </citation>
    <scope>IDENTIFICATION</scope>
</reference>
<evidence type="ECO:0000256" key="7">
    <source>
        <dbReference type="RuleBase" id="RU079119"/>
    </source>
</evidence>
<feature type="transmembrane region" description="Helical" evidence="7">
    <location>
        <begin position="236"/>
        <end position="259"/>
    </location>
</feature>
<evidence type="ECO:0000256" key="1">
    <source>
        <dbReference type="ARBA" id="ARBA00004141"/>
    </source>
</evidence>
<protein>
    <recommendedName>
        <fullName evidence="7">Palmitoyltransferase</fullName>
        <ecNumber evidence="7">2.3.1.225</ecNumber>
    </recommendedName>
</protein>
<dbReference type="PANTHER" id="PTHR12246">
    <property type="entry name" value="PALMITOYLTRANSFERASE ZDHHC16"/>
    <property type="match status" value="1"/>
</dbReference>
<dbReference type="InterPro" id="IPR001594">
    <property type="entry name" value="Palmitoyltrfase_DHHC"/>
</dbReference>
<name>A0A9W2ZAG9_BIOGL</name>
<comment type="subcellular location">
    <subcellularLocation>
        <location evidence="1">Membrane</location>
        <topology evidence="1">Multi-pass membrane protein</topology>
    </subcellularLocation>
</comment>
<keyword evidence="5 7" id="KW-0472">Membrane</keyword>
<dbReference type="EC" id="2.3.1.225" evidence="7"/>
<proteinExistence type="inferred from homology"/>
<evidence type="ECO:0000256" key="6">
    <source>
        <dbReference type="ARBA" id="ARBA00023315"/>
    </source>
</evidence>
<keyword evidence="9" id="KW-1185">Reference proteome</keyword>
<dbReference type="OMA" id="KQRHDGI"/>
<keyword evidence="4 7" id="KW-1133">Transmembrane helix</keyword>
<sequence>MVPLNFECVQFESRLGRTRSHLTCIQTHGHLQPYDSPMKEKPPNSARSTVLRSARLEMGGSREEFSKDRNVSLMQKLKAHYQKKSSSDTNSKYLFRILFQFQAITQLHMTLTYLVPHVFSNCDAMSQYYLKVLVCYVFAMGQANWLCSICYSNRLPDLNDRPDTIPREWMTNCSETNGQDKLALDSNGLEWRFCTECQRYKPPRSHHCVACKTCILRRDHHCFLIGTCVGHYNQRYFIVFCFLGVITGLAGFYMTLSYLRNMSEAYTWLDYIFPWSLFKFVIGRVSWQFLLLTFHAEMLAVFGTMSVIYSIGQFTLVSMGMTLYEVAKQVDVKISSSRGENLRMVFGDYWALNFLFPGQILFKQRHDGIHFNNITINGHKVSIE</sequence>
<evidence type="ECO:0000256" key="5">
    <source>
        <dbReference type="ARBA" id="ARBA00023136"/>
    </source>
</evidence>
<dbReference type="AlphaFoldDB" id="A0A9W2ZAG9"/>
<comment type="similarity">
    <text evidence="7">Belongs to the DHHC palmitoyltransferase family.</text>
</comment>
<evidence type="ECO:0000313" key="10">
    <source>
        <dbReference type="RefSeq" id="XP_055871968.1"/>
    </source>
</evidence>
<dbReference type="Proteomes" id="UP001165740">
    <property type="component" value="Chromosome 17"/>
</dbReference>
<comment type="catalytic activity">
    <reaction evidence="7">
        <text>L-cysteinyl-[protein] + hexadecanoyl-CoA = S-hexadecanoyl-L-cysteinyl-[protein] + CoA</text>
        <dbReference type="Rhea" id="RHEA:36683"/>
        <dbReference type="Rhea" id="RHEA-COMP:10131"/>
        <dbReference type="Rhea" id="RHEA-COMP:11032"/>
        <dbReference type="ChEBI" id="CHEBI:29950"/>
        <dbReference type="ChEBI" id="CHEBI:57287"/>
        <dbReference type="ChEBI" id="CHEBI:57379"/>
        <dbReference type="ChEBI" id="CHEBI:74151"/>
        <dbReference type="EC" id="2.3.1.225"/>
    </reaction>
</comment>
<organism evidence="9 10">
    <name type="scientific">Biomphalaria glabrata</name>
    <name type="common">Bloodfluke planorb</name>
    <name type="synonym">Freshwater snail</name>
    <dbReference type="NCBI Taxonomy" id="6526"/>
    <lineage>
        <taxon>Eukaryota</taxon>
        <taxon>Metazoa</taxon>
        <taxon>Spiralia</taxon>
        <taxon>Lophotrochozoa</taxon>
        <taxon>Mollusca</taxon>
        <taxon>Gastropoda</taxon>
        <taxon>Heterobranchia</taxon>
        <taxon>Euthyneura</taxon>
        <taxon>Panpulmonata</taxon>
        <taxon>Hygrophila</taxon>
        <taxon>Lymnaeoidea</taxon>
        <taxon>Planorbidae</taxon>
        <taxon>Biomphalaria</taxon>
    </lineage>
</organism>
<dbReference type="PROSITE" id="PS50216">
    <property type="entry name" value="DHHC"/>
    <property type="match status" value="1"/>
</dbReference>
<comment type="domain">
    <text evidence="7">The DHHC domain is required for palmitoyltransferase activity.</text>
</comment>
<keyword evidence="6 7" id="KW-0012">Acyltransferase</keyword>
<accession>A0A9W2ZAG9</accession>
<feature type="domain" description="Palmitoyltransferase DHHC" evidence="8">
    <location>
        <begin position="190"/>
        <end position="329"/>
    </location>
</feature>
<feature type="transmembrane region" description="Helical" evidence="7">
    <location>
        <begin position="299"/>
        <end position="324"/>
    </location>
</feature>
<keyword evidence="2 7" id="KW-0808">Transferase</keyword>
<evidence type="ECO:0000256" key="3">
    <source>
        <dbReference type="ARBA" id="ARBA00022692"/>
    </source>
</evidence>
<keyword evidence="3 7" id="KW-0812">Transmembrane</keyword>
<dbReference type="GO" id="GO:0016020">
    <property type="term" value="C:membrane"/>
    <property type="evidence" value="ECO:0007669"/>
    <property type="project" value="UniProtKB-SubCell"/>
</dbReference>
<dbReference type="Pfam" id="PF01529">
    <property type="entry name" value="DHHC"/>
    <property type="match status" value="1"/>
</dbReference>
<evidence type="ECO:0000313" key="9">
    <source>
        <dbReference type="Proteomes" id="UP001165740"/>
    </source>
</evidence>